<evidence type="ECO:0000313" key="4">
    <source>
        <dbReference type="Proteomes" id="UP000244081"/>
    </source>
</evidence>
<dbReference type="RefSeq" id="WP_146177386.1">
    <property type="nucleotide sequence ID" value="NZ_QAYG01000003.1"/>
</dbReference>
<accession>A0A2T5VBH5</accession>
<name>A0A2T5VBH5_9HYPH</name>
<gene>
    <name evidence="3" type="ORF">C8N35_103283</name>
</gene>
<evidence type="ECO:0000256" key="2">
    <source>
        <dbReference type="SAM" id="SignalP"/>
    </source>
</evidence>
<keyword evidence="2" id="KW-0732">Signal</keyword>
<reference evidence="3 4" key="1">
    <citation type="submission" date="2018-04" db="EMBL/GenBank/DDBJ databases">
        <title>Genomic Encyclopedia of Archaeal and Bacterial Type Strains, Phase II (KMG-II): from individual species to whole genera.</title>
        <authorList>
            <person name="Goeker M."/>
        </authorList>
    </citation>
    <scope>NUCLEOTIDE SEQUENCE [LARGE SCALE GENOMIC DNA]</scope>
    <source>
        <strain evidence="3 4">DSM 23382</strain>
    </source>
</reference>
<sequence length="97" mass="10231">MIRTPGKLIAALAAAAIFAPVIGADAAGAQNTPHPHDETVKQTPPPKTITKTPDATGQPPTTQKKAGPKESSERKTPRRVDDQAHRPVQPNITTPND</sequence>
<feature type="chain" id="PRO_5015401359" evidence="2">
    <location>
        <begin position="27"/>
        <end position="97"/>
    </location>
</feature>
<evidence type="ECO:0000256" key="1">
    <source>
        <dbReference type="SAM" id="MobiDB-lite"/>
    </source>
</evidence>
<feature type="signal peptide" evidence="2">
    <location>
        <begin position="1"/>
        <end position="26"/>
    </location>
</feature>
<feature type="compositionally biased region" description="Basic and acidic residues" evidence="1">
    <location>
        <begin position="67"/>
        <end position="85"/>
    </location>
</feature>
<keyword evidence="4" id="KW-1185">Reference proteome</keyword>
<dbReference type="Proteomes" id="UP000244081">
    <property type="component" value="Unassembled WGS sequence"/>
</dbReference>
<dbReference type="AlphaFoldDB" id="A0A2T5VBH5"/>
<organism evidence="3 4">
    <name type="scientific">Breoghania corrubedonensis</name>
    <dbReference type="NCBI Taxonomy" id="665038"/>
    <lineage>
        <taxon>Bacteria</taxon>
        <taxon>Pseudomonadati</taxon>
        <taxon>Pseudomonadota</taxon>
        <taxon>Alphaproteobacteria</taxon>
        <taxon>Hyphomicrobiales</taxon>
        <taxon>Stappiaceae</taxon>
        <taxon>Breoghania</taxon>
    </lineage>
</organism>
<protein>
    <submittedName>
        <fullName evidence="3">Uncharacterized protein</fullName>
    </submittedName>
</protein>
<feature type="region of interest" description="Disordered" evidence="1">
    <location>
        <begin position="26"/>
        <end position="97"/>
    </location>
</feature>
<evidence type="ECO:0000313" key="3">
    <source>
        <dbReference type="EMBL" id="PTW61101.1"/>
    </source>
</evidence>
<proteinExistence type="predicted"/>
<dbReference type="EMBL" id="QAYG01000003">
    <property type="protein sequence ID" value="PTW61101.1"/>
    <property type="molecule type" value="Genomic_DNA"/>
</dbReference>
<comment type="caution">
    <text evidence="3">The sequence shown here is derived from an EMBL/GenBank/DDBJ whole genome shotgun (WGS) entry which is preliminary data.</text>
</comment>